<dbReference type="EMBL" id="JAUKUD010000006">
    <property type="protein sequence ID" value="KAK0740421.1"/>
    <property type="molecule type" value="Genomic_DNA"/>
</dbReference>
<accession>A0AA40EJD5</accession>
<feature type="coiled-coil region" evidence="1">
    <location>
        <begin position="84"/>
        <end position="111"/>
    </location>
</feature>
<dbReference type="Proteomes" id="UP001172155">
    <property type="component" value="Unassembled WGS sequence"/>
</dbReference>
<protein>
    <submittedName>
        <fullName evidence="3">Uncharacterized protein</fullName>
    </submittedName>
</protein>
<dbReference type="AlphaFoldDB" id="A0AA40EJD5"/>
<feature type="region of interest" description="Disordered" evidence="2">
    <location>
        <begin position="334"/>
        <end position="379"/>
    </location>
</feature>
<evidence type="ECO:0000256" key="2">
    <source>
        <dbReference type="SAM" id="MobiDB-lite"/>
    </source>
</evidence>
<keyword evidence="1" id="KW-0175">Coiled coil</keyword>
<feature type="compositionally biased region" description="Basic residues" evidence="2">
    <location>
        <begin position="421"/>
        <end position="435"/>
    </location>
</feature>
<name>A0AA40EJD5_9PEZI</name>
<proteinExistence type="predicted"/>
<organism evidence="3 4">
    <name type="scientific">Schizothecium vesticola</name>
    <dbReference type="NCBI Taxonomy" id="314040"/>
    <lineage>
        <taxon>Eukaryota</taxon>
        <taxon>Fungi</taxon>
        <taxon>Dikarya</taxon>
        <taxon>Ascomycota</taxon>
        <taxon>Pezizomycotina</taxon>
        <taxon>Sordariomycetes</taxon>
        <taxon>Sordariomycetidae</taxon>
        <taxon>Sordariales</taxon>
        <taxon>Schizotheciaceae</taxon>
        <taxon>Schizothecium</taxon>
    </lineage>
</organism>
<sequence length="474" mass="52035">MPPKKDEHADAALRAIQAILKNPSINHFATLEQDNAKLLEDKNKRAILQEVQEQRLIELLGLKKKAQDLADSLALRLTSEQKANKDLADGNAAAKRQLKAAQDAHEDVSKKLGRLASFSVKMLPTSAIQGLESLYEKAREFAETTFGVDFPEDIIRDSEAWDSLKKHEGTHSMTVLRDNTQVAKQMRVAAALAVLSRELSSSIFQATYSVGPVGGDKLSELLDKIAEKNPEVECHLRSVLLAATPQSLYDENAEEWAKKAVKNLMAIMKKLFPKGGPGRDRLRDGLQEVCDRALAVWRTVQRVEGRVMLDFEPEYDDDDTEPKTLVFQLATLSEPIGKKPQQNGGVYPPQANGGHTSGTGKKSQNKPPPPSRVDTSPPDPYVVVWPEFYIHTDGQQTVLSSARVVSQAQLNEAKKEDLNFHSKRASRQSQRKRTMSKSESVGSPGGSSGDVFVSSPTTSKSFLPPRGGGGHGND</sequence>
<evidence type="ECO:0000256" key="1">
    <source>
        <dbReference type="SAM" id="Coils"/>
    </source>
</evidence>
<keyword evidence="4" id="KW-1185">Reference proteome</keyword>
<feature type="region of interest" description="Disordered" evidence="2">
    <location>
        <begin position="415"/>
        <end position="474"/>
    </location>
</feature>
<comment type="caution">
    <text evidence="3">The sequence shown here is derived from an EMBL/GenBank/DDBJ whole genome shotgun (WGS) entry which is preliminary data.</text>
</comment>
<evidence type="ECO:0000313" key="3">
    <source>
        <dbReference type="EMBL" id="KAK0740421.1"/>
    </source>
</evidence>
<reference evidence="3" key="1">
    <citation type="submission" date="2023-06" db="EMBL/GenBank/DDBJ databases">
        <title>Genome-scale phylogeny and comparative genomics of the fungal order Sordariales.</title>
        <authorList>
            <consortium name="Lawrence Berkeley National Laboratory"/>
            <person name="Hensen N."/>
            <person name="Bonometti L."/>
            <person name="Westerberg I."/>
            <person name="Brannstrom I.O."/>
            <person name="Guillou S."/>
            <person name="Cros-Aarteil S."/>
            <person name="Calhoun S."/>
            <person name="Haridas S."/>
            <person name="Kuo A."/>
            <person name="Mondo S."/>
            <person name="Pangilinan J."/>
            <person name="Riley R."/>
            <person name="LaButti K."/>
            <person name="Andreopoulos B."/>
            <person name="Lipzen A."/>
            <person name="Chen C."/>
            <person name="Yanf M."/>
            <person name="Daum C."/>
            <person name="Ng V."/>
            <person name="Clum A."/>
            <person name="Steindorff A."/>
            <person name="Ohm R."/>
            <person name="Martin F."/>
            <person name="Silar P."/>
            <person name="Natvig D."/>
            <person name="Lalanne C."/>
            <person name="Gautier V."/>
            <person name="Ament-velasquez S.L."/>
            <person name="Kruys A."/>
            <person name="Hutchinson M.I."/>
            <person name="Powell A.J."/>
            <person name="Barry K."/>
            <person name="Miller A.N."/>
            <person name="Grigoriev I.V."/>
            <person name="Debuchy R."/>
            <person name="Gladieux P."/>
            <person name="Thoren M.H."/>
            <person name="Johannesson H."/>
        </authorList>
    </citation>
    <scope>NUCLEOTIDE SEQUENCE</scope>
    <source>
        <strain evidence="3">SMH3187-1</strain>
    </source>
</reference>
<evidence type="ECO:0000313" key="4">
    <source>
        <dbReference type="Proteomes" id="UP001172155"/>
    </source>
</evidence>
<gene>
    <name evidence="3" type="ORF">B0T18DRAFT_393247</name>
</gene>